<comment type="caution">
    <text evidence="2">The sequence shown here is derived from an EMBL/GenBank/DDBJ whole genome shotgun (WGS) entry which is preliminary data.</text>
</comment>
<dbReference type="InterPro" id="IPR005152">
    <property type="entry name" value="Lipase_secreted"/>
</dbReference>
<dbReference type="EMBL" id="BSOO01000008">
    <property type="protein sequence ID" value="GLR47342.1"/>
    <property type="molecule type" value="Genomic_DNA"/>
</dbReference>
<dbReference type="InterPro" id="IPR029058">
    <property type="entry name" value="AB_hydrolase_fold"/>
</dbReference>
<feature type="chain" id="PRO_5045952935" description="Secretory lipase" evidence="1">
    <location>
        <begin position="29"/>
        <end position="379"/>
    </location>
</feature>
<protein>
    <recommendedName>
        <fullName evidence="4">Secretory lipase</fullName>
    </recommendedName>
</protein>
<evidence type="ECO:0000313" key="2">
    <source>
        <dbReference type="EMBL" id="GLR47342.1"/>
    </source>
</evidence>
<gene>
    <name evidence="2" type="ORF">GCM10007925_10530</name>
</gene>
<dbReference type="PANTHER" id="PTHR34853:SF1">
    <property type="entry name" value="LIPASE 5"/>
    <property type="match status" value="1"/>
</dbReference>
<organism evidence="2 3">
    <name type="scientific">Sphingomonas astaxanthinifaciens DSM 22298</name>
    <dbReference type="NCBI Taxonomy" id="1123267"/>
    <lineage>
        <taxon>Bacteria</taxon>
        <taxon>Pseudomonadati</taxon>
        <taxon>Pseudomonadota</taxon>
        <taxon>Alphaproteobacteria</taxon>
        <taxon>Sphingomonadales</taxon>
        <taxon>Sphingomonadaceae</taxon>
        <taxon>Sphingomonas</taxon>
    </lineage>
</organism>
<dbReference type="Gene3D" id="3.40.50.1820">
    <property type="entry name" value="alpha/beta hydrolase"/>
    <property type="match status" value="2"/>
</dbReference>
<keyword evidence="1" id="KW-0732">Signal</keyword>
<accession>A0ABQ5Z5P3</accession>
<dbReference type="PANTHER" id="PTHR34853">
    <property type="match status" value="1"/>
</dbReference>
<reference evidence="3" key="1">
    <citation type="journal article" date="2019" name="Int. J. Syst. Evol. Microbiol.">
        <title>The Global Catalogue of Microorganisms (GCM) 10K type strain sequencing project: providing services to taxonomists for standard genome sequencing and annotation.</title>
        <authorList>
            <consortium name="The Broad Institute Genomics Platform"/>
            <consortium name="The Broad Institute Genome Sequencing Center for Infectious Disease"/>
            <person name="Wu L."/>
            <person name="Ma J."/>
        </authorList>
    </citation>
    <scope>NUCLEOTIDE SEQUENCE [LARGE SCALE GENOMIC DNA]</scope>
    <source>
        <strain evidence="3">NBRC 102146</strain>
    </source>
</reference>
<feature type="signal peptide" evidence="1">
    <location>
        <begin position="1"/>
        <end position="28"/>
    </location>
</feature>
<proteinExistence type="predicted"/>
<dbReference type="RefSeq" id="WP_029940093.1">
    <property type="nucleotide sequence ID" value="NZ_BSOO01000008.1"/>
</dbReference>
<sequence>MAKRATFVPNLLGGTLSAALVLSGPAAAQGAGSLVSAVPVTETPAGTQAWRVRYLTRTDRGEVREVTGMVIAPREAIPAQPRPVIAWTHGTWGTAEKCAPSLSPNFFNVTPAIDAVRRGYVVVAPDYIGLGNPGPHPYLVGTATARAVLDAVRSARQIAGAAAGSRYAVWGESQGGHAALWTGQLQGAEGAGLTLVGVAAGAPPTDLAENFRKASDPSAKAFLTALATDSWSRYYNVPLKLGARRTPGIIQRMAQNNCVSVDKPLKLGTILGILALRQDLRKTDLGTLRPWSSYVAANSTSPVSRVPVLFAQTREDPLVAPAVTRAFARRMCANRVRVRWIDLPGKDHATTARQSAAATIDWIDQRFAGARAPSDCGRI</sequence>
<keyword evidence="3" id="KW-1185">Reference proteome</keyword>
<dbReference type="PIRSF" id="PIRSF029171">
    <property type="entry name" value="Esterase_LipA"/>
    <property type="match status" value="1"/>
</dbReference>
<evidence type="ECO:0000256" key="1">
    <source>
        <dbReference type="SAM" id="SignalP"/>
    </source>
</evidence>
<dbReference type="Proteomes" id="UP001156703">
    <property type="component" value="Unassembled WGS sequence"/>
</dbReference>
<name>A0ABQ5Z5P3_9SPHN</name>
<evidence type="ECO:0000313" key="3">
    <source>
        <dbReference type="Proteomes" id="UP001156703"/>
    </source>
</evidence>
<evidence type="ECO:0008006" key="4">
    <source>
        <dbReference type="Google" id="ProtNLM"/>
    </source>
</evidence>
<dbReference type="SUPFAM" id="SSF53474">
    <property type="entry name" value="alpha/beta-Hydrolases"/>
    <property type="match status" value="1"/>
</dbReference>
<dbReference type="Pfam" id="PF03583">
    <property type="entry name" value="LIP"/>
    <property type="match status" value="1"/>
</dbReference>